<keyword evidence="3" id="KW-1185">Reference proteome</keyword>
<proteinExistence type="predicted"/>
<organism evidence="2 3">
    <name type="scientific">Protopolystoma xenopodis</name>
    <dbReference type="NCBI Taxonomy" id="117903"/>
    <lineage>
        <taxon>Eukaryota</taxon>
        <taxon>Metazoa</taxon>
        <taxon>Spiralia</taxon>
        <taxon>Lophotrochozoa</taxon>
        <taxon>Platyhelminthes</taxon>
        <taxon>Monogenea</taxon>
        <taxon>Polyopisthocotylea</taxon>
        <taxon>Polystomatidea</taxon>
        <taxon>Polystomatidae</taxon>
        <taxon>Protopolystoma</taxon>
    </lineage>
</organism>
<gene>
    <name evidence="2" type="ORF">PXEA_LOCUS24819</name>
</gene>
<sequence>MPTSNSTKNDRLKPGFISQLPLKTCIKCNGLIVGSPPPLLGPVGPLPSHLAARREGKKSDIVRIQGHPSAQSAPVPKGAGHRTSPKRLSNQSCWLCMQH</sequence>
<dbReference type="EMBL" id="CAAALY010121737">
    <property type="protein sequence ID" value="VEL31379.1"/>
    <property type="molecule type" value="Genomic_DNA"/>
</dbReference>
<dbReference type="AlphaFoldDB" id="A0A3S5AT38"/>
<feature type="compositionally biased region" description="Basic and acidic residues" evidence="1">
    <location>
        <begin position="52"/>
        <end position="61"/>
    </location>
</feature>
<comment type="caution">
    <text evidence="2">The sequence shown here is derived from an EMBL/GenBank/DDBJ whole genome shotgun (WGS) entry which is preliminary data.</text>
</comment>
<evidence type="ECO:0000313" key="2">
    <source>
        <dbReference type="EMBL" id="VEL31379.1"/>
    </source>
</evidence>
<evidence type="ECO:0000256" key="1">
    <source>
        <dbReference type="SAM" id="MobiDB-lite"/>
    </source>
</evidence>
<dbReference type="Proteomes" id="UP000784294">
    <property type="component" value="Unassembled WGS sequence"/>
</dbReference>
<feature type="region of interest" description="Disordered" evidence="1">
    <location>
        <begin position="49"/>
        <end position="91"/>
    </location>
</feature>
<evidence type="ECO:0000313" key="3">
    <source>
        <dbReference type="Proteomes" id="UP000784294"/>
    </source>
</evidence>
<name>A0A3S5AT38_9PLAT</name>
<accession>A0A3S5AT38</accession>
<protein>
    <submittedName>
        <fullName evidence="2">Uncharacterized protein</fullName>
    </submittedName>
</protein>
<reference evidence="2" key="1">
    <citation type="submission" date="2018-11" db="EMBL/GenBank/DDBJ databases">
        <authorList>
            <consortium name="Pathogen Informatics"/>
        </authorList>
    </citation>
    <scope>NUCLEOTIDE SEQUENCE</scope>
</reference>